<dbReference type="GeneID" id="36344262"/>
<evidence type="ECO:0000313" key="1">
    <source>
        <dbReference type="EMBL" id="EUB56581.1"/>
    </source>
</evidence>
<dbReference type="AlphaFoldDB" id="W6U892"/>
<organism evidence="1 2">
    <name type="scientific">Echinococcus granulosus</name>
    <name type="common">Hydatid tapeworm</name>
    <dbReference type="NCBI Taxonomy" id="6210"/>
    <lineage>
        <taxon>Eukaryota</taxon>
        <taxon>Metazoa</taxon>
        <taxon>Spiralia</taxon>
        <taxon>Lophotrochozoa</taxon>
        <taxon>Platyhelminthes</taxon>
        <taxon>Cestoda</taxon>
        <taxon>Eucestoda</taxon>
        <taxon>Cyclophyllidea</taxon>
        <taxon>Taeniidae</taxon>
        <taxon>Echinococcus</taxon>
        <taxon>Echinococcus granulosus group</taxon>
    </lineage>
</organism>
<proteinExistence type="predicted"/>
<name>W6U892_ECHGR</name>
<dbReference type="KEGG" id="egl:EGR_08547"/>
<accession>W6U892</accession>
<comment type="caution">
    <text evidence="1">The sequence shown here is derived from an EMBL/GenBank/DDBJ whole genome shotgun (WGS) entry which is preliminary data.</text>
</comment>
<evidence type="ECO:0000313" key="2">
    <source>
        <dbReference type="Proteomes" id="UP000019149"/>
    </source>
</evidence>
<reference evidence="1 2" key="1">
    <citation type="journal article" date="2013" name="Nat. Genet.">
        <title>The genome of the hydatid tapeworm Echinococcus granulosus.</title>
        <authorList>
            <person name="Zheng H."/>
            <person name="Zhang W."/>
            <person name="Zhang L."/>
            <person name="Zhang Z."/>
            <person name="Li J."/>
            <person name="Lu G."/>
            <person name="Zhu Y."/>
            <person name="Wang Y."/>
            <person name="Huang Y."/>
            <person name="Liu J."/>
            <person name="Kang H."/>
            <person name="Chen J."/>
            <person name="Wang L."/>
            <person name="Chen A."/>
            <person name="Yu S."/>
            <person name="Gao Z."/>
            <person name="Jin L."/>
            <person name="Gu W."/>
            <person name="Wang Z."/>
            <person name="Zhao L."/>
            <person name="Shi B."/>
            <person name="Wen H."/>
            <person name="Lin R."/>
            <person name="Jones M.K."/>
            <person name="Brejova B."/>
            <person name="Vinar T."/>
            <person name="Zhao G."/>
            <person name="McManus D.P."/>
            <person name="Chen Z."/>
            <person name="Zhou Y."/>
            <person name="Wang S."/>
        </authorList>
    </citation>
    <scope>NUCLEOTIDE SEQUENCE [LARGE SCALE GENOMIC DNA]</scope>
</reference>
<dbReference type="Proteomes" id="UP000019149">
    <property type="component" value="Unassembled WGS sequence"/>
</dbReference>
<dbReference type="RefSeq" id="XP_024347777.1">
    <property type="nucleotide sequence ID" value="XM_024497796.1"/>
</dbReference>
<gene>
    <name evidence="1" type="ORF">EGR_08547</name>
</gene>
<protein>
    <submittedName>
        <fullName evidence="1">Uncharacterized protein</fullName>
    </submittedName>
</protein>
<sequence length="84" mass="10388">MLWYFINEEEFFFELRCQLLHESECFKKSLQIFDFSYFKTDFFKLFESESDGHQREETLDCFCLVEVHQTKPNRSDIDMYSKNK</sequence>
<dbReference type="CTD" id="36344262"/>
<dbReference type="EMBL" id="APAU02000110">
    <property type="protein sequence ID" value="EUB56581.1"/>
    <property type="molecule type" value="Genomic_DNA"/>
</dbReference>
<keyword evidence="2" id="KW-1185">Reference proteome</keyword>